<evidence type="ECO:0000313" key="8">
    <source>
        <dbReference type="Proteomes" id="UP000002009"/>
    </source>
</evidence>
<organism evidence="7 8">
    <name type="scientific">Micromonas commoda (strain RCC299 / NOUM17 / CCMP2709)</name>
    <name type="common">Picoplanktonic green alga</name>
    <dbReference type="NCBI Taxonomy" id="296587"/>
    <lineage>
        <taxon>Eukaryota</taxon>
        <taxon>Viridiplantae</taxon>
        <taxon>Chlorophyta</taxon>
        <taxon>Mamiellophyceae</taxon>
        <taxon>Mamiellales</taxon>
        <taxon>Mamiellaceae</taxon>
        <taxon>Micromonas</taxon>
    </lineage>
</organism>
<dbReference type="InterPro" id="IPR038770">
    <property type="entry name" value="Na+/solute_symporter_sf"/>
</dbReference>
<accession>C1FFP0</accession>
<name>C1FFP0_MICCC</name>
<dbReference type="GO" id="GO:0016020">
    <property type="term" value="C:membrane"/>
    <property type="evidence" value="ECO:0007669"/>
    <property type="project" value="UniProtKB-SubCell"/>
</dbReference>
<evidence type="ECO:0000256" key="1">
    <source>
        <dbReference type="ARBA" id="ARBA00004141"/>
    </source>
</evidence>
<evidence type="ECO:0000256" key="5">
    <source>
        <dbReference type="ARBA" id="ARBA00023136"/>
    </source>
</evidence>
<feature type="transmembrane region" description="Helical" evidence="6">
    <location>
        <begin position="112"/>
        <end position="131"/>
    </location>
</feature>
<gene>
    <name evidence="7" type="ORF">MICPUN_97735</name>
</gene>
<feature type="transmembrane region" description="Helical" evidence="6">
    <location>
        <begin position="151"/>
        <end position="172"/>
    </location>
</feature>
<evidence type="ECO:0000256" key="4">
    <source>
        <dbReference type="ARBA" id="ARBA00022989"/>
    </source>
</evidence>
<proteinExistence type="inferred from homology"/>
<reference evidence="7 8" key="1">
    <citation type="journal article" date="2009" name="Science">
        <title>Green evolution and dynamic adaptations revealed by genomes of the marine picoeukaryotes Micromonas.</title>
        <authorList>
            <person name="Worden A.Z."/>
            <person name="Lee J.H."/>
            <person name="Mock T."/>
            <person name="Rouze P."/>
            <person name="Simmons M.P."/>
            <person name="Aerts A.L."/>
            <person name="Allen A.E."/>
            <person name="Cuvelier M.L."/>
            <person name="Derelle E."/>
            <person name="Everett M.V."/>
            <person name="Foulon E."/>
            <person name="Grimwood J."/>
            <person name="Gundlach H."/>
            <person name="Henrissat B."/>
            <person name="Napoli C."/>
            <person name="McDonald S.M."/>
            <person name="Parker M.S."/>
            <person name="Rombauts S."/>
            <person name="Salamov A."/>
            <person name="Von Dassow P."/>
            <person name="Badger J.H."/>
            <person name="Coutinho P.M."/>
            <person name="Demir E."/>
            <person name="Dubchak I."/>
            <person name="Gentemann C."/>
            <person name="Eikrem W."/>
            <person name="Gready J.E."/>
            <person name="John U."/>
            <person name="Lanier W."/>
            <person name="Lindquist E.A."/>
            <person name="Lucas S."/>
            <person name="Mayer K.F."/>
            <person name="Moreau H."/>
            <person name="Not F."/>
            <person name="Otillar R."/>
            <person name="Panaud O."/>
            <person name="Pangilinan J."/>
            <person name="Paulsen I."/>
            <person name="Piegu B."/>
            <person name="Poliakov A."/>
            <person name="Robbens S."/>
            <person name="Schmutz J."/>
            <person name="Toulza E."/>
            <person name="Wyss T."/>
            <person name="Zelensky A."/>
            <person name="Zhou K."/>
            <person name="Armbrust E.V."/>
            <person name="Bhattacharya D."/>
            <person name="Goodenough U.W."/>
            <person name="Van de Peer Y."/>
            <person name="Grigoriev I.V."/>
        </authorList>
    </citation>
    <scope>NUCLEOTIDE SEQUENCE [LARGE SCALE GENOMIC DNA]</scope>
    <source>
        <strain evidence="8">RCC299 / NOUM17</strain>
    </source>
</reference>
<keyword evidence="4 6" id="KW-1133">Transmembrane helix</keyword>
<dbReference type="eggNOG" id="KOG2718">
    <property type="taxonomic scope" value="Eukaryota"/>
</dbReference>
<dbReference type="Pfam" id="PF01758">
    <property type="entry name" value="SBF"/>
    <property type="match status" value="1"/>
</dbReference>
<comment type="subcellular location">
    <subcellularLocation>
        <location evidence="1">Membrane</location>
        <topology evidence="1">Multi-pass membrane protein</topology>
    </subcellularLocation>
</comment>
<sequence length="267" mass="26987">MLGMGLTLELDDFLDAVKKPKQVALGVALQYTIMPTLGLVIGKLFPVARPVAVGLILVGCCPGGTASNLVTYLGRANVALSVVLTTASTFLACALTPLMTKTLAGTLVPVPASGLFASTLQVVLLPILGGLALKRWFPEAVKKVTPFCPPFAVATVALVCSSVIGSSSVAIASAGGALIAAVATLHACGFALGYGVACAFGFPEPDRRTVSIEVGMQNSALGVVLATAHFADPLVAVPCAISATVHSCLGSALAGTWRALDDGKNRA</sequence>
<keyword evidence="3 6" id="KW-0812">Transmembrane</keyword>
<dbReference type="PANTHER" id="PTHR10361:SF28">
    <property type="entry name" value="P3 PROTEIN-RELATED"/>
    <property type="match status" value="1"/>
</dbReference>
<feature type="transmembrane region" description="Helical" evidence="6">
    <location>
        <begin position="23"/>
        <end position="45"/>
    </location>
</feature>
<feature type="transmembrane region" description="Helical" evidence="6">
    <location>
        <begin position="178"/>
        <end position="202"/>
    </location>
</feature>
<dbReference type="PANTHER" id="PTHR10361">
    <property type="entry name" value="SODIUM-BILE ACID COTRANSPORTER"/>
    <property type="match status" value="1"/>
</dbReference>
<dbReference type="AlphaFoldDB" id="C1FFP0"/>
<dbReference type="FunCoup" id="C1FFP0">
    <property type="interactions" value="213"/>
</dbReference>
<evidence type="ECO:0000256" key="6">
    <source>
        <dbReference type="SAM" id="Phobius"/>
    </source>
</evidence>
<protein>
    <submittedName>
        <fullName evidence="7">Bile Acid:Na+ symporter family</fullName>
    </submittedName>
</protein>
<dbReference type="OrthoDB" id="203097at2759"/>
<dbReference type="InterPro" id="IPR004710">
    <property type="entry name" value="Bilac:Na_transpt"/>
</dbReference>
<evidence type="ECO:0000313" key="7">
    <source>
        <dbReference type="EMBL" id="ACO69116.1"/>
    </source>
</evidence>
<dbReference type="GO" id="GO:0009941">
    <property type="term" value="C:chloroplast envelope"/>
    <property type="evidence" value="ECO:0007669"/>
    <property type="project" value="UniProtKB-ARBA"/>
</dbReference>
<evidence type="ECO:0000256" key="2">
    <source>
        <dbReference type="ARBA" id="ARBA00006528"/>
    </source>
</evidence>
<keyword evidence="5 6" id="KW-0472">Membrane</keyword>
<dbReference type="EMBL" id="CP001575">
    <property type="protein sequence ID" value="ACO69116.1"/>
    <property type="molecule type" value="Genomic_DNA"/>
</dbReference>
<dbReference type="Proteomes" id="UP000002009">
    <property type="component" value="Chromosome 8"/>
</dbReference>
<dbReference type="InterPro" id="IPR002657">
    <property type="entry name" value="BilAc:Na_symport/Acr3"/>
</dbReference>
<feature type="transmembrane region" description="Helical" evidence="6">
    <location>
        <begin position="51"/>
        <end position="71"/>
    </location>
</feature>
<comment type="similarity">
    <text evidence="2">Belongs to the bile acid:sodium symporter (BASS) (TC 2.A.28) family.</text>
</comment>
<dbReference type="RefSeq" id="XP_002507858.1">
    <property type="nucleotide sequence ID" value="XM_002507812.1"/>
</dbReference>
<dbReference type="GeneID" id="8245781"/>
<dbReference type="OMA" id="CLYLYTW"/>
<keyword evidence="8" id="KW-1185">Reference proteome</keyword>
<dbReference type="InParanoid" id="C1FFP0"/>
<evidence type="ECO:0000256" key="3">
    <source>
        <dbReference type="ARBA" id="ARBA00022692"/>
    </source>
</evidence>
<dbReference type="KEGG" id="mis:MICPUN_97735"/>
<feature type="transmembrane region" description="Helical" evidence="6">
    <location>
        <begin position="78"/>
        <end position="100"/>
    </location>
</feature>
<dbReference type="Gene3D" id="1.20.1530.20">
    <property type="match status" value="1"/>
</dbReference>